<keyword evidence="1" id="KW-1133">Transmembrane helix</keyword>
<dbReference type="AlphaFoldDB" id="U2MYA3"/>
<reference evidence="2 3" key="1">
    <citation type="submission" date="2013-08" db="EMBL/GenBank/DDBJ databases">
        <authorList>
            <person name="Durkin A.S."/>
            <person name="Haft D.R."/>
            <person name="McCorrison J."/>
            <person name="Torralba M."/>
            <person name="Gillis M."/>
            <person name="Haft D.H."/>
            <person name="Methe B."/>
            <person name="Sutton G."/>
            <person name="Nelson K.E."/>
        </authorList>
    </citation>
    <scope>NUCLEOTIDE SEQUENCE [LARGE SCALE GENOMIC DNA]</scope>
    <source>
        <strain evidence="2 3">F0068</strain>
    </source>
</reference>
<accession>U2MYA3</accession>
<protein>
    <submittedName>
        <fullName evidence="2">Uncharacterized protein</fullName>
    </submittedName>
</protein>
<dbReference type="Proteomes" id="UP000016600">
    <property type="component" value="Unassembled WGS sequence"/>
</dbReference>
<proteinExistence type="predicted"/>
<comment type="caution">
    <text evidence="2">The sequence shown here is derived from an EMBL/GenBank/DDBJ whole genome shotgun (WGS) entry which is preliminary data.</text>
</comment>
<evidence type="ECO:0000313" key="2">
    <source>
        <dbReference type="EMBL" id="ERK04194.1"/>
    </source>
</evidence>
<organism evidence="2 3">
    <name type="scientific">Hoylesella pleuritidis F0068</name>
    <dbReference type="NCBI Taxonomy" id="1081904"/>
    <lineage>
        <taxon>Bacteria</taxon>
        <taxon>Pseudomonadati</taxon>
        <taxon>Bacteroidota</taxon>
        <taxon>Bacteroidia</taxon>
        <taxon>Bacteroidales</taxon>
        <taxon>Prevotellaceae</taxon>
        <taxon>Hoylesella</taxon>
    </lineage>
</organism>
<sequence>MGKRYSLSVRDIYGIGSISFLAALIATALPATKGSGVAAVQIHTGHVQGILVAFQDYAPHLFPLAVHAPLAKVPIHDLVVQHRPREDG</sequence>
<evidence type="ECO:0000313" key="3">
    <source>
        <dbReference type="Proteomes" id="UP000016600"/>
    </source>
</evidence>
<dbReference type="EMBL" id="AWET01000004">
    <property type="protein sequence ID" value="ERK04194.1"/>
    <property type="molecule type" value="Genomic_DNA"/>
</dbReference>
<feature type="transmembrane region" description="Helical" evidence="1">
    <location>
        <begin position="12"/>
        <end position="31"/>
    </location>
</feature>
<keyword evidence="1" id="KW-0472">Membrane</keyword>
<keyword evidence="3" id="KW-1185">Reference proteome</keyword>
<evidence type="ECO:0000256" key="1">
    <source>
        <dbReference type="SAM" id="Phobius"/>
    </source>
</evidence>
<gene>
    <name evidence="2" type="ORF">HMPREF1218_1081</name>
</gene>
<keyword evidence="1" id="KW-0812">Transmembrane</keyword>
<name>U2MYA3_9BACT</name>